<protein>
    <submittedName>
        <fullName evidence="7">Arylsulfatase</fullName>
    </submittedName>
</protein>
<evidence type="ECO:0000313" key="7">
    <source>
        <dbReference type="EMBL" id="GLQ70296.1"/>
    </source>
</evidence>
<comment type="caution">
    <text evidence="7">The sequence shown here is derived from an EMBL/GenBank/DDBJ whole genome shotgun (WGS) entry which is preliminary data.</text>
</comment>
<keyword evidence="4" id="KW-0106">Calcium</keyword>
<feature type="chain" id="PRO_5045634931" evidence="5">
    <location>
        <begin position="29"/>
        <end position="784"/>
    </location>
</feature>
<dbReference type="PANTHER" id="PTHR42693">
    <property type="entry name" value="ARYLSULFATASE FAMILY MEMBER"/>
    <property type="match status" value="1"/>
</dbReference>
<dbReference type="Gene3D" id="3.30.1120.10">
    <property type="match status" value="1"/>
</dbReference>
<proteinExistence type="inferred from homology"/>
<dbReference type="EMBL" id="BSNW01000050">
    <property type="protein sequence ID" value="GLQ70296.1"/>
    <property type="molecule type" value="Genomic_DNA"/>
</dbReference>
<comment type="similarity">
    <text evidence="1">Belongs to the sulfatase family.</text>
</comment>
<gene>
    <name evidence="7" type="primary">atsD</name>
    <name evidence="7" type="ORF">GCM10007866_27490</name>
</gene>
<sequence>MVMKRQTSLGLLLGSTLLWGSLAQHVHAAEPSQATQGWPQSPQAPRGAPNIVVILIDDVGFGATNVFGGPISTPDFARLADAGLRYDNFHVNALCSPSRASLLTGYNDRQVGFGNIEEAASKHPGYNTVLPANVTPVAEVLKEHGYNTAAFGKWHNTPYWQISAAGPFDLWPTGRWGFEHFYGFLAAADNQYYPRLYRDQTPVEPSSTPEQGYYFTTDITNEAVRWLHQHDAVAHDKPFFLYYATGATHEPHHVPKAWIAKYKGKFDQGWDVIRQQSFERQKALGVIPANAELTPRPSTLPAWDSLSPDEKKLLAHQAEVYAAFAEETDHEVGRLLETLREEGIADNTLVLEVFGDNGGSAEGGFLGKDAKTAEGGTPDVRTRLADSDALGSELYLNHYAAAWAWALTSPFQGTKQDAAHLGGTTDPLVISWPARIHDTHGIRGQFGHLNDIAPTLYEAAGITPPSHTAGVEQLPIEGRSLLYTFDHPDAPSRHKVQYFTTSGNLGIYSDGWWAGQLAQETWEVGDNRVYLTRGTQRQTHPWELYRLSDDYSQAHDLAAKYPEKLKELQALFQHEASRNHADPLRPGVDAYPLGTATGQTVFTYRSGVDRVGPRFAPDLGHDPYTLSADVDVPAGGAQGVIFAEGGRYGGVTLYVSKGRLVYEANANGVRTGQIVTSAPLAAGRRHIVVTVTPEQERTAGKSDAAAEMIRRWVGGKPVLATVGLSVDGAPARQARFSNIALSSRETLDIGRDLGSAVSPAYTVPAAFTGRIDTVTLTTAQSSGQ</sequence>
<dbReference type="InterPro" id="IPR000917">
    <property type="entry name" value="Sulfatase_N"/>
</dbReference>
<evidence type="ECO:0000313" key="8">
    <source>
        <dbReference type="Proteomes" id="UP001156672"/>
    </source>
</evidence>
<evidence type="ECO:0000256" key="3">
    <source>
        <dbReference type="ARBA" id="ARBA00022801"/>
    </source>
</evidence>
<evidence type="ECO:0000256" key="4">
    <source>
        <dbReference type="ARBA" id="ARBA00022837"/>
    </source>
</evidence>
<dbReference type="InterPro" id="IPR024607">
    <property type="entry name" value="Sulfatase_CS"/>
</dbReference>
<dbReference type="InterPro" id="IPR017850">
    <property type="entry name" value="Alkaline_phosphatase_core_sf"/>
</dbReference>
<keyword evidence="5" id="KW-0732">Signal</keyword>
<name>A0ABQ5X388_9PROT</name>
<dbReference type="Pfam" id="PF00884">
    <property type="entry name" value="Sulfatase"/>
    <property type="match status" value="1"/>
</dbReference>
<keyword evidence="3" id="KW-0378">Hydrolase</keyword>
<dbReference type="InterPro" id="IPR050738">
    <property type="entry name" value="Sulfatase"/>
</dbReference>
<keyword evidence="8" id="KW-1185">Reference proteome</keyword>
<evidence type="ECO:0000259" key="6">
    <source>
        <dbReference type="Pfam" id="PF00884"/>
    </source>
</evidence>
<dbReference type="PANTHER" id="PTHR42693:SF43">
    <property type="entry name" value="BLL2667 PROTEIN"/>
    <property type="match status" value="1"/>
</dbReference>
<dbReference type="Proteomes" id="UP001156672">
    <property type="component" value="Unassembled WGS sequence"/>
</dbReference>
<dbReference type="PROSITE" id="PS00523">
    <property type="entry name" value="SULFATASE_1"/>
    <property type="match status" value="1"/>
</dbReference>
<evidence type="ECO:0000256" key="5">
    <source>
        <dbReference type="SAM" id="SignalP"/>
    </source>
</evidence>
<dbReference type="SUPFAM" id="SSF53649">
    <property type="entry name" value="Alkaline phosphatase-like"/>
    <property type="match status" value="1"/>
</dbReference>
<feature type="domain" description="Sulfatase N-terminal" evidence="6">
    <location>
        <begin position="49"/>
        <end position="462"/>
    </location>
</feature>
<feature type="signal peptide" evidence="5">
    <location>
        <begin position="1"/>
        <end position="28"/>
    </location>
</feature>
<dbReference type="Gene3D" id="3.40.720.10">
    <property type="entry name" value="Alkaline Phosphatase, subunit A"/>
    <property type="match status" value="1"/>
</dbReference>
<evidence type="ECO:0000256" key="1">
    <source>
        <dbReference type="ARBA" id="ARBA00008779"/>
    </source>
</evidence>
<reference evidence="8" key="1">
    <citation type="journal article" date="2019" name="Int. J. Syst. Evol. Microbiol.">
        <title>The Global Catalogue of Microorganisms (GCM) 10K type strain sequencing project: providing services to taxonomists for standard genome sequencing and annotation.</title>
        <authorList>
            <consortium name="The Broad Institute Genomics Platform"/>
            <consortium name="The Broad Institute Genome Sequencing Center for Infectious Disease"/>
            <person name="Wu L."/>
            <person name="Ma J."/>
        </authorList>
    </citation>
    <scope>NUCLEOTIDE SEQUENCE [LARGE SCALE GENOMIC DNA]</scope>
    <source>
        <strain evidence="8">NBRC 3250</strain>
    </source>
</reference>
<evidence type="ECO:0000256" key="2">
    <source>
        <dbReference type="ARBA" id="ARBA00022723"/>
    </source>
</evidence>
<keyword evidence="2" id="KW-0479">Metal-binding</keyword>
<organism evidence="7 8">
    <name type="scientific">Gluconobacter albidus</name>
    <dbReference type="NCBI Taxonomy" id="318683"/>
    <lineage>
        <taxon>Bacteria</taxon>
        <taxon>Pseudomonadati</taxon>
        <taxon>Pseudomonadota</taxon>
        <taxon>Alphaproteobacteria</taxon>
        <taxon>Acetobacterales</taxon>
        <taxon>Acetobacteraceae</taxon>
        <taxon>Gluconobacter</taxon>
    </lineage>
</organism>
<dbReference type="CDD" id="cd16025">
    <property type="entry name" value="PAS_like"/>
    <property type="match status" value="1"/>
</dbReference>
<accession>A0ABQ5X388</accession>